<dbReference type="Proteomes" id="UP001321498">
    <property type="component" value="Chromosome"/>
</dbReference>
<keyword evidence="3" id="KW-1185">Reference proteome</keyword>
<protein>
    <recommendedName>
        <fullName evidence="1">Hemerythrin-like domain-containing protein</fullName>
    </recommendedName>
</protein>
<dbReference type="RefSeq" id="WP_286277356.1">
    <property type="nucleotide sequence ID" value="NZ_AP027731.1"/>
</dbReference>
<sequence length="225" mass="25158">MAPERKGKTDRVGCDTSDMVMVHNFLRHVYSPAPELVAGIRDGDSARASVVAGHLGFLIRFLHNHHRSEDIVLWDELERRTPACALHVGLMRRQHQEVGDLLDDLEPRIAAWGSTASAADGAAIVAGLERLNRLLFTHLGQEESQILPTVSATWTQKEWQQLEAHARKGVTPKEIMVLLGFILESMTPEARASFLREAGPVGLIYRVFGERRFSAYRRRLYGVAA</sequence>
<dbReference type="Pfam" id="PF01814">
    <property type="entry name" value="Hemerythrin"/>
    <property type="match status" value="1"/>
</dbReference>
<proteinExistence type="predicted"/>
<dbReference type="PANTHER" id="PTHR38048:SF1">
    <property type="entry name" value="HEMERYTHRIN-LIKE DOMAIN-CONTAINING PROTEIN"/>
    <property type="match status" value="1"/>
</dbReference>
<evidence type="ECO:0000313" key="3">
    <source>
        <dbReference type="Proteomes" id="UP001321498"/>
    </source>
</evidence>
<evidence type="ECO:0000259" key="1">
    <source>
        <dbReference type="Pfam" id="PF01814"/>
    </source>
</evidence>
<dbReference type="PANTHER" id="PTHR38048">
    <property type="entry name" value="EXPRESSED PROTEIN"/>
    <property type="match status" value="1"/>
</dbReference>
<dbReference type="InterPro" id="IPR012312">
    <property type="entry name" value="Hemerythrin-like"/>
</dbReference>
<evidence type="ECO:0000313" key="2">
    <source>
        <dbReference type="EMBL" id="BDZ47439.1"/>
    </source>
</evidence>
<dbReference type="EMBL" id="AP027731">
    <property type="protein sequence ID" value="BDZ47439.1"/>
    <property type="molecule type" value="Genomic_DNA"/>
</dbReference>
<name>A0ABN6XRF8_9MICO</name>
<organism evidence="2 3">
    <name type="scientific">Naasia aerilata</name>
    <dbReference type="NCBI Taxonomy" id="1162966"/>
    <lineage>
        <taxon>Bacteria</taxon>
        <taxon>Bacillati</taxon>
        <taxon>Actinomycetota</taxon>
        <taxon>Actinomycetes</taxon>
        <taxon>Micrococcales</taxon>
        <taxon>Microbacteriaceae</taxon>
        <taxon>Naasia</taxon>
    </lineage>
</organism>
<accession>A0ABN6XRF8</accession>
<dbReference type="CDD" id="cd12108">
    <property type="entry name" value="Hr-like"/>
    <property type="match status" value="1"/>
</dbReference>
<gene>
    <name evidence="2" type="ORF">GCM10025866_33480</name>
</gene>
<feature type="domain" description="Hemerythrin-like" evidence="1">
    <location>
        <begin position="37"/>
        <end position="149"/>
    </location>
</feature>
<reference evidence="3" key="1">
    <citation type="journal article" date="2019" name="Int. J. Syst. Evol. Microbiol.">
        <title>The Global Catalogue of Microorganisms (GCM) 10K type strain sequencing project: providing services to taxonomists for standard genome sequencing and annotation.</title>
        <authorList>
            <consortium name="The Broad Institute Genomics Platform"/>
            <consortium name="The Broad Institute Genome Sequencing Center for Infectious Disease"/>
            <person name="Wu L."/>
            <person name="Ma J."/>
        </authorList>
    </citation>
    <scope>NUCLEOTIDE SEQUENCE [LARGE SCALE GENOMIC DNA]</scope>
    <source>
        <strain evidence="3">NBRC 108725</strain>
    </source>
</reference>
<dbReference type="InterPro" id="IPR053206">
    <property type="entry name" value="Dimeric_xanthone_biosynth"/>
</dbReference>
<dbReference type="Gene3D" id="1.20.120.520">
    <property type="entry name" value="nmb1532 protein domain like"/>
    <property type="match status" value="1"/>
</dbReference>